<organism evidence="2 3">
    <name type="scientific">Favolaschia claudopus</name>
    <dbReference type="NCBI Taxonomy" id="2862362"/>
    <lineage>
        <taxon>Eukaryota</taxon>
        <taxon>Fungi</taxon>
        <taxon>Dikarya</taxon>
        <taxon>Basidiomycota</taxon>
        <taxon>Agaricomycotina</taxon>
        <taxon>Agaricomycetes</taxon>
        <taxon>Agaricomycetidae</taxon>
        <taxon>Agaricales</taxon>
        <taxon>Marasmiineae</taxon>
        <taxon>Mycenaceae</taxon>
        <taxon>Favolaschia</taxon>
    </lineage>
</organism>
<keyword evidence="1" id="KW-0472">Membrane</keyword>
<accession>A0AAW0AVQ6</accession>
<keyword evidence="1" id="KW-0812">Transmembrane</keyword>
<dbReference type="EMBL" id="JAWWNJ010000049">
    <property type="protein sequence ID" value="KAK7016842.1"/>
    <property type="molecule type" value="Genomic_DNA"/>
</dbReference>
<comment type="caution">
    <text evidence="2">The sequence shown here is derived from an EMBL/GenBank/DDBJ whole genome shotgun (WGS) entry which is preliminary data.</text>
</comment>
<evidence type="ECO:0000256" key="1">
    <source>
        <dbReference type="SAM" id="Phobius"/>
    </source>
</evidence>
<reference evidence="2 3" key="1">
    <citation type="journal article" date="2024" name="J Genomics">
        <title>Draft genome sequencing and assembly of Favolaschia claudopus CIRM-BRFM 2984 isolated from oak limbs.</title>
        <authorList>
            <person name="Navarro D."/>
            <person name="Drula E."/>
            <person name="Chaduli D."/>
            <person name="Cazenave R."/>
            <person name="Ahrendt S."/>
            <person name="Wang J."/>
            <person name="Lipzen A."/>
            <person name="Daum C."/>
            <person name="Barry K."/>
            <person name="Grigoriev I.V."/>
            <person name="Favel A."/>
            <person name="Rosso M.N."/>
            <person name="Martin F."/>
        </authorList>
    </citation>
    <scope>NUCLEOTIDE SEQUENCE [LARGE SCALE GENOMIC DNA]</scope>
    <source>
        <strain evidence="2 3">CIRM-BRFM 2984</strain>
    </source>
</reference>
<dbReference type="AlphaFoldDB" id="A0AAW0AVQ6"/>
<keyword evidence="1" id="KW-1133">Transmembrane helix</keyword>
<proteinExistence type="predicted"/>
<protein>
    <submittedName>
        <fullName evidence="2">Uncharacterized protein</fullName>
    </submittedName>
</protein>
<feature type="transmembrane region" description="Helical" evidence="1">
    <location>
        <begin position="95"/>
        <end position="113"/>
    </location>
</feature>
<feature type="transmembrane region" description="Helical" evidence="1">
    <location>
        <begin position="20"/>
        <end position="45"/>
    </location>
</feature>
<dbReference type="Proteomes" id="UP001362999">
    <property type="component" value="Unassembled WGS sequence"/>
</dbReference>
<evidence type="ECO:0000313" key="2">
    <source>
        <dbReference type="EMBL" id="KAK7016842.1"/>
    </source>
</evidence>
<evidence type="ECO:0000313" key="3">
    <source>
        <dbReference type="Proteomes" id="UP001362999"/>
    </source>
</evidence>
<keyword evidence="3" id="KW-1185">Reference proteome</keyword>
<gene>
    <name evidence="2" type="ORF">R3P38DRAFT_1328917</name>
</gene>
<sequence length="139" mass="15780">MVRDHDKSALLHYHWVRCALALPVIVCFGLSAPLLDIFILTLSFFGPVFSMTFYLFLPNLYCFALYPWTAVVFPAHSHQFLRSTLRSRTSLSPDMASSFMPLTLPILFLFLPFPSPPRLMHLRSCVLLVAPVDFVDATS</sequence>
<feature type="transmembrane region" description="Helical" evidence="1">
    <location>
        <begin position="52"/>
        <end position="75"/>
    </location>
</feature>
<name>A0AAW0AVQ6_9AGAR</name>